<dbReference type="InterPro" id="IPR010916">
    <property type="entry name" value="TonB_box_CS"/>
</dbReference>
<dbReference type="RefSeq" id="WP_211908275.1">
    <property type="nucleotide sequence ID" value="NZ_CP036498.1"/>
</dbReference>
<protein>
    <submittedName>
        <fullName evidence="2">Uncharacterized protein</fullName>
    </submittedName>
</protein>
<dbReference type="Proteomes" id="UP000682843">
    <property type="component" value="Chromosome"/>
</dbReference>
<dbReference type="EMBL" id="CP036498">
    <property type="protein sequence ID" value="QUS40003.1"/>
    <property type="molecule type" value="Genomic_DNA"/>
</dbReference>
<evidence type="ECO:0000313" key="3">
    <source>
        <dbReference type="Proteomes" id="UP000682843"/>
    </source>
</evidence>
<accession>A0ABX8A8L4</accession>
<reference evidence="2 3" key="1">
    <citation type="submission" date="2019-02" db="EMBL/GenBank/DDBJ databases">
        <title>Emended description of the genus Rhodopseudomonas and description of Rhodopseudomonas albus sp. nov., a non-phototrophic, heavy-metal-tolerant bacterium isolated from garden soil.</title>
        <authorList>
            <person name="Bao Z."/>
            <person name="Cao W.W."/>
            <person name="Sato Y."/>
            <person name="Nishizawa T."/>
            <person name="Zhao J."/>
            <person name="Guo Y."/>
            <person name="Ohta H."/>
        </authorList>
    </citation>
    <scope>NUCLEOTIDE SEQUENCE [LARGE SCALE GENOMIC DNA]</scope>
    <source>
        <strain evidence="2 3">SK50-23</strain>
    </source>
</reference>
<sequence length="177" mass="19665">MTQNDPTDHALAAIASILDSKESSLSRIADAEPTDHHLHETVTVVAERVTVTVEQETVIAETDAPTTAPEPDFTPEPEPELPAIEHGEVDGYTRLGPGPLDAIRFRWTARRDEDGQYFVDETIGSHSRPISSGPMPRHEVVEFINAREGAARERFQSLKRQMTISRQMPETEPVSEN</sequence>
<gene>
    <name evidence="2" type="ORF">RPMA_15080</name>
</gene>
<evidence type="ECO:0000313" key="2">
    <source>
        <dbReference type="EMBL" id="QUS40003.1"/>
    </source>
</evidence>
<proteinExistence type="predicted"/>
<dbReference type="PROSITE" id="PS00430">
    <property type="entry name" value="TONB_DEPENDENT_REC_1"/>
    <property type="match status" value="1"/>
</dbReference>
<evidence type="ECO:0000256" key="1">
    <source>
        <dbReference type="SAM" id="MobiDB-lite"/>
    </source>
</evidence>
<feature type="region of interest" description="Disordered" evidence="1">
    <location>
        <begin position="61"/>
        <end position="83"/>
    </location>
</feature>
<organism evidence="2 3">
    <name type="scientific">Tardiphaga alba</name>
    <dbReference type="NCBI Taxonomy" id="340268"/>
    <lineage>
        <taxon>Bacteria</taxon>
        <taxon>Pseudomonadati</taxon>
        <taxon>Pseudomonadota</taxon>
        <taxon>Alphaproteobacteria</taxon>
        <taxon>Hyphomicrobiales</taxon>
        <taxon>Nitrobacteraceae</taxon>
        <taxon>Tardiphaga</taxon>
    </lineage>
</organism>
<name>A0ABX8A8L4_9BRAD</name>
<feature type="compositionally biased region" description="Low complexity" evidence="1">
    <location>
        <begin position="61"/>
        <end position="71"/>
    </location>
</feature>
<keyword evidence="3" id="KW-1185">Reference proteome</keyword>